<geneLocation type="plasmid" evidence="1 2">
    <name>pPP1</name>
</geneLocation>
<proteinExistence type="predicted"/>
<dbReference type="RefSeq" id="WP_338398527.1">
    <property type="nucleotide sequence ID" value="NZ_AP025293.1"/>
</dbReference>
<gene>
    <name evidence="1" type="ORF">PEPS_30020</name>
</gene>
<organism evidence="1 2">
    <name type="scientific">Persicobacter psychrovividus</name>
    <dbReference type="NCBI Taxonomy" id="387638"/>
    <lineage>
        <taxon>Bacteria</taxon>
        <taxon>Pseudomonadati</taxon>
        <taxon>Bacteroidota</taxon>
        <taxon>Cytophagia</taxon>
        <taxon>Cytophagales</taxon>
        <taxon>Persicobacteraceae</taxon>
        <taxon>Persicobacter</taxon>
    </lineage>
</organism>
<name>A0ABM7VIC5_9BACT</name>
<keyword evidence="2" id="KW-1185">Reference proteome</keyword>
<protein>
    <submittedName>
        <fullName evidence="1">Uncharacterized protein</fullName>
    </submittedName>
</protein>
<accession>A0ABM7VIC5</accession>
<keyword evidence="1" id="KW-0614">Plasmid</keyword>
<sequence>MQYLEFAIIMFINNKLEGGYPAPESDVVMPYILSLAKNYNNFCHGDIIRFDLVEHLTVDHDDNCNYDFVESVDFIIFIGRKKGMVLPFNLDNIKLDDLYQNINNISAPKEDI</sequence>
<evidence type="ECO:0000313" key="2">
    <source>
        <dbReference type="Proteomes" id="UP001354989"/>
    </source>
</evidence>
<dbReference type="EMBL" id="AP025293">
    <property type="protein sequence ID" value="BDD00722.1"/>
    <property type="molecule type" value="Genomic_DNA"/>
</dbReference>
<dbReference type="Proteomes" id="UP001354989">
    <property type="component" value="Plasmid pPP1"/>
</dbReference>
<reference evidence="1 2" key="1">
    <citation type="submission" date="2021-12" db="EMBL/GenBank/DDBJ databases">
        <title>Genome sequencing of bacteria with rrn-lacking chromosome and rrn-plasmid.</title>
        <authorList>
            <person name="Anda M."/>
            <person name="Iwasaki W."/>
        </authorList>
    </citation>
    <scope>NUCLEOTIDE SEQUENCE [LARGE SCALE GENOMIC DNA]</scope>
    <source>
        <strain evidence="1 2">NBRC 101262</strain>
        <plasmid evidence="1 2">pPP1</plasmid>
    </source>
</reference>
<evidence type="ECO:0000313" key="1">
    <source>
        <dbReference type="EMBL" id="BDD00722.1"/>
    </source>
</evidence>